<protein>
    <recommendedName>
        <fullName evidence="1">LYR motif-containing protein Cup1-like N-terminal domain-containing protein</fullName>
    </recommendedName>
</protein>
<gene>
    <name evidence="2" type="ORF">BZG36_03752</name>
</gene>
<dbReference type="AlphaFoldDB" id="A0A261XY41"/>
<accession>A0A261XY41</accession>
<comment type="caution">
    <text evidence="2">The sequence shown here is derived from an EMBL/GenBank/DDBJ whole genome shotgun (WGS) entry which is preliminary data.</text>
</comment>
<dbReference type="OrthoDB" id="5521299at2759"/>
<dbReference type="Pfam" id="PF20263">
    <property type="entry name" value="LYRM2-like"/>
    <property type="match status" value="1"/>
</dbReference>
<dbReference type="Proteomes" id="UP000242875">
    <property type="component" value="Unassembled WGS sequence"/>
</dbReference>
<name>A0A261XY41_9FUNG</name>
<evidence type="ECO:0000313" key="3">
    <source>
        <dbReference type="Proteomes" id="UP000242875"/>
    </source>
</evidence>
<feature type="domain" description="LYR motif-containing protein Cup1-like N-terminal" evidence="1">
    <location>
        <begin position="3"/>
        <end position="36"/>
    </location>
</feature>
<reference evidence="2 3" key="1">
    <citation type="journal article" date="2017" name="Mycologia">
        <title>Bifiguratus adelaidae, gen. et sp. nov., a new member of Mucoromycotina in endophytic and soil-dwelling habitats.</title>
        <authorList>
            <person name="Torres-Cruz T.J."/>
            <person name="Billingsley Tobias T.L."/>
            <person name="Almatruk M."/>
            <person name="Hesse C."/>
            <person name="Kuske C.R."/>
            <person name="Desiro A."/>
            <person name="Benucci G.M."/>
            <person name="Bonito G."/>
            <person name="Stajich J.E."/>
            <person name="Dunlap C."/>
            <person name="Arnold A.E."/>
            <person name="Porras-Alfaro A."/>
        </authorList>
    </citation>
    <scope>NUCLEOTIDE SEQUENCE [LARGE SCALE GENOMIC DNA]</scope>
    <source>
        <strain evidence="2 3">AZ0501</strain>
    </source>
</reference>
<dbReference type="EMBL" id="MVBO01000093">
    <property type="protein sequence ID" value="OZJ03289.1"/>
    <property type="molecule type" value="Genomic_DNA"/>
</dbReference>
<keyword evidence="3" id="KW-1185">Reference proteome</keyword>
<organism evidence="2 3">
    <name type="scientific">Bifiguratus adelaidae</name>
    <dbReference type="NCBI Taxonomy" id="1938954"/>
    <lineage>
        <taxon>Eukaryota</taxon>
        <taxon>Fungi</taxon>
        <taxon>Fungi incertae sedis</taxon>
        <taxon>Mucoromycota</taxon>
        <taxon>Mucoromycotina</taxon>
        <taxon>Endogonomycetes</taxon>
        <taxon>Endogonales</taxon>
        <taxon>Endogonales incertae sedis</taxon>
        <taxon>Bifiguratus</taxon>
    </lineage>
</organism>
<sequence>MLVNKLKRADQQDRNAIQYILRYTYGVSGPVRHVLLKPILEPSKEGVQPEPLIAHRPRTAPPPKLSQLAEALIVQFSGKKLEPKLPIPEFKPLHPTRQANLLWRHRSKILRTIRPPLPSRILDELERKAGKATLYRRLTCPSRWTEALNLGYNDLTGQNFSDRQIRVDILKAPPIFLEEYNPAQWISTSTLHDMAGPKVLLTAVRHELAMTVTPYDGILAELKLYVAKG</sequence>
<evidence type="ECO:0000313" key="2">
    <source>
        <dbReference type="EMBL" id="OZJ03289.1"/>
    </source>
</evidence>
<evidence type="ECO:0000259" key="1">
    <source>
        <dbReference type="Pfam" id="PF20263"/>
    </source>
</evidence>
<proteinExistence type="predicted"/>
<dbReference type="InterPro" id="IPR046896">
    <property type="entry name" value="Cup1-like_N"/>
</dbReference>